<protein>
    <submittedName>
        <fullName evidence="2">Succinyl-CoA transferase Rv0802c</fullName>
    </submittedName>
</protein>
<keyword evidence="3" id="KW-1185">Reference proteome</keyword>
<dbReference type="GO" id="GO:1990189">
    <property type="term" value="F:protein N-terminal-serine acetyltransferase activity"/>
    <property type="evidence" value="ECO:0007669"/>
    <property type="project" value="TreeGrafter"/>
</dbReference>
<evidence type="ECO:0000313" key="2">
    <source>
        <dbReference type="EMBL" id="GII59644.1"/>
    </source>
</evidence>
<dbReference type="EMBL" id="BOOR01000091">
    <property type="protein sequence ID" value="GII59644.1"/>
    <property type="molecule type" value="Genomic_DNA"/>
</dbReference>
<comment type="caution">
    <text evidence="2">The sequence shown here is derived from an EMBL/GenBank/DDBJ whole genome shotgun (WGS) entry which is preliminary data.</text>
</comment>
<dbReference type="Pfam" id="PF13302">
    <property type="entry name" value="Acetyltransf_3"/>
    <property type="match status" value="1"/>
</dbReference>
<dbReference type="InterPro" id="IPR016181">
    <property type="entry name" value="Acyl_CoA_acyltransferase"/>
</dbReference>
<dbReference type="AlphaFoldDB" id="A0A8J3Y2Q9"/>
<evidence type="ECO:0000259" key="1">
    <source>
        <dbReference type="PROSITE" id="PS51186"/>
    </source>
</evidence>
<dbReference type="Gene3D" id="3.40.630.30">
    <property type="match status" value="1"/>
</dbReference>
<dbReference type="PANTHER" id="PTHR43441:SF11">
    <property type="entry name" value="RIBOSOMAL-PROTEIN-SERINE ACETYLTRANSFERASE"/>
    <property type="match status" value="1"/>
</dbReference>
<sequence length="221" mass="24469">MPGRMTIRDNHDMRHWPIFGLRLTTPRLELRLPSMADLDALTDRALEGVHEPGFMPFLIPWTAAPVEELERSTIQYHLRVLAAWRPEDWTANFVVVHDGQVIGSQGMSGNDFAITREVSTGSWLGRAWQGKGLGTEMRAAVLHLAFAGLGAETARSSAFVDNPASLAVSRKLGYREDGTTVQAVQGRRRVDQRLLLNRADFTSPVPVEIHGLDACRAEFGA</sequence>
<name>A0A8J3Y2Q9_9ACTN</name>
<dbReference type="InterPro" id="IPR051908">
    <property type="entry name" value="Ribosomal_N-acetyltransferase"/>
</dbReference>
<dbReference type="PROSITE" id="PS51186">
    <property type="entry name" value="GNAT"/>
    <property type="match status" value="1"/>
</dbReference>
<dbReference type="Proteomes" id="UP000605992">
    <property type="component" value="Unassembled WGS sequence"/>
</dbReference>
<accession>A0A8J3Y2Q9</accession>
<proteinExistence type="predicted"/>
<keyword evidence="2" id="KW-0808">Transferase</keyword>
<gene>
    <name evidence="2" type="ORF">Pth03_80330</name>
</gene>
<dbReference type="InterPro" id="IPR000182">
    <property type="entry name" value="GNAT_dom"/>
</dbReference>
<dbReference type="PANTHER" id="PTHR43441">
    <property type="entry name" value="RIBOSOMAL-PROTEIN-SERINE ACETYLTRANSFERASE"/>
    <property type="match status" value="1"/>
</dbReference>
<dbReference type="GO" id="GO:0005737">
    <property type="term" value="C:cytoplasm"/>
    <property type="evidence" value="ECO:0007669"/>
    <property type="project" value="TreeGrafter"/>
</dbReference>
<reference evidence="2" key="1">
    <citation type="submission" date="2021-01" db="EMBL/GenBank/DDBJ databases">
        <title>Whole genome shotgun sequence of Planotetraspora thailandica NBRC 104271.</title>
        <authorList>
            <person name="Komaki H."/>
            <person name="Tamura T."/>
        </authorList>
    </citation>
    <scope>NUCLEOTIDE SEQUENCE</scope>
    <source>
        <strain evidence="2">NBRC 104271</strain>
    </source>
</reference>
<feature type="domain" description="N-acetyltransferase" evidence="1">
    <location>
        <begin position="53"/>
        <end position="199"/>
    </location>
</feature>
<evidence type="ECO:0000313" key="3">
    <source>
        <dbReference type="Proteomes" id="UP000605992"/>
    </source>
</evidence>
<dbReference type="SUPFAM" id="SSF55729">
    <property type="entry name" value="Acyl-CoA N-acyltransferases (Nat)"/>
    <property type="match status" value="1"/>
</dbReference>
<organism evidence="2 3">
    <name type="scientific">Planotetraspora thailandica</name>
    <dbReference type="NCBI Taxonomy" id="487172"/>
    <lineage>
        <taxon>Bacteria</taxon>
        <taxon>Bacillati</taxon>
        <taxon>Actinomycetota</taxon>
        <taxon>Actinomycetes</taxon>
        <taxon>Streptosporangiales</taxon>
        <taxon>Streptosporangiaceae</taxon>
        <taxon>Planotetraspora</taxon>
    </lineage>
</organism>
<dbReference type="GO" id="GO:0008999">
    <property type="term" value="F:protein-N-terminal-alanine acetyltransferase activity"/>
    <property type="evidence" value="ECO:0007669"/>
    <property type="project" value="TreeGrafter"/>
</dbReference>